<accession>A0ACB9MHU5</accession>
<evidence type="ECO:0000313" key="1">
    <source>
        <dbReference type="EMBL" id="KAI4323049.1"/>
    </source>
</evidence>
<proteinExistence type="predicted"/>
<gene>
    <name evidence="1" type="ORF">L6164_022686</name>
</gene>
<dbReference type="EMBL" id="CM039434">
    <property type="protein sequence ID" value="KAI4323049.1"/>
    <property type="molecule type" value="Genomic_DNA"/>
</dbReference>
<protein>
    <submittedName>
        <fullName evidence="1">Uncharacterized protein</fullName>
    </submittedName>
</protein>
<dbReference type="Proteomes" id="UP000828941">
    <property type="component" value="Chromosome 9"/>
</dbReference>
<sequence length="88" mass="9080">MASVTIQVPSPRPQEPESLLMTLGAGLTPKRSPLSAGGKGTNGGAISNAHMSEVKVNNSRIQINNSINIVSLKAQRPPPSKGPGPQTN</sequence>
<name>A0ACB9MHU5_BAUVA</name>
<keyword evidence="2" id="KW-1185">Reference proteome</keyword>
<organism evidence="1 2">
    <name type="scientific">Bauhinia variegata</name>
    <name type="common">Purple orchid tree</name>
    <name type="synonym">Phanera variegata</name>
    <dbReference type="NCBI Taxonomy" id="167791"/>
    <lineage>
        <taxon>Eukaryota</taxon>
        <taxon>Viridiplantae</taxon>
        <taxon>Streptophyta</taxon>
        <taxon>Embryophyta</taxon>
        <taxon>Tracheophyta</taxon>
        <taxon>Spermatophyta</taxon>
        <taxon>Magnoliopsida</taxon>
        <taxon>eudicotyledons</taxon>
        <taxon>Gunneridae</taxon>
        <taxon>Pentapetalae</taxon>
        <taxon>rosids</taxon>
        <taxon>fabids</taxon>
        <taxon>Fabales</taxon>
        <taxon>Fabaceae</taxon>
        <taxon>Cercidoideae</taxon>
        <taxon>Cercideae</taxon>
        <taxon>Bauhiniinae</taxon>
        <taxon>Bauhinia</taxon>
    </lineage>
</organism>
<comment type="caution">
    <text evidence="1">The sequence shown here is derived from an EMBL/GenBank/DDBJ whole genome shotgun (WGS) entry which is preliminary data.</text>
</comment>
<reference evidence="1 2" key="1">
    <citation type="journal article" date="2022" name="DNA Res.">
        <title>Chromosomal-level genome assembly of the orchid tree Bauhinia variegata (Leguminosae; Cercidoideae) supports the allotetraploid origin hypothesis of Bauhinia.</title>
        <authorList>
            <person name="Zhong Y."/>
            <person name="Chen Y."/>
            <person name="Zheng D."/>
            <person name="Pang J."/>
            <person name="Liu Y."/>
            <person name="Luo S."/>
            <person name="Meng S."/>
            <person name="Qian L."/>
            <person name="Wei D."/>
            <person name="Dai S."/>
            <person name="Zhou R."/>
        </authorList>
    </citation>
    <scope>NUCLEOTIDE SEQUENCE [LARGE SCALE GENOMIC DNA]</scope>
    <source>
        <strain evidence="1">BV-YZ2020</strain>
    </source>
</reference>
<evidence type="ECO:0000313" key="2">
    <source>
        <dbReference type="Proteomes" id="UP000828941"/>
    </source>
</evidence>